<name>A0A343JBE2_9CLOT</name>
<sequence length="181" mass="20756">MAYRNGVYVAFNGCGTTDPTDSDIKYFNLLKAWSENPNNNFRFVDSHQKTYKVLDSSTKKTLLDRLNERMATSKLLLLIVTENTINSSDIVDHEIKRAILHDELPVIVAYTDKSIVKNVTSEMKNKLPKILQNIVNDKECKILFIPFKMNAIAKAIKDFGVNQVKDKDNGIYTYKDKDSWD</sequence>
<dbReference type="Proteomes" id="UP000264883">
    <property type="component" value="Chromosome"/>
</dbReference>
<dbReference type="OrthoDB" id="2218415at2"/>
<protein>
    <recommendedName>
        <fullName evidence="1">Thoeris protein ThsB TIR-like domain-containing protein</fullName>
    </recommendedName>
</protein>
<dbReference type="KEGG" id="cia:BEN51_05010"/>
<dbReference type="Gene3D" id="3.40.50.11200">
    <property type="match status" value="1"/>
</dbReference>
<accession>A0A343JBE2</accession>
<proteinExistence type="predicted"/>
<evidence type="ECO:0000313" key="2">
    <source>
        <dbReference type="EMBL" id="ASW42850.1"/>
    </source>
</evidence>
<dbReference type="AlphaFoldDB" id="A0A343JBE2"/>
<keyword evidence="3" id="KW-1185">Reference proteome</keyword>
<dbReference type="InterPro" id="IPR015032">
    <property type="entry name" value="ThsB__TIR-like_domain"/>
</dbReference>
<gene>
    <name evidence="2" type="ORF">BEN51_05010</name>
</gene>
<dbReference type="Pfam" id="PF08937">
    <property type="entry name" value="ThsB_TIR"/>
    <property type="match status" value="1"/>
</dbReference>
<evidence type="ECO:0000313" key="3">
    <source>
        <dbReference type="Proteomes" id="UP000264883"/>
    </source>
</evidence>
<dbReference type="RefSeq" id="WP_119864988.1">
    <property type="nucleotide sequence ID" value="NZ_CP016786.1"/>
</dbReference>
<reference evidence="2 3" key="1">
    <citation type="submission" date="2016-08" db="EMBL/GenBank/DDBJ databases">
        <title>Complete Genome Sequence Of The Indigo Reducing Clostridium isatidis DSM15098.</title>
        <authorList>
            <person name="Little G.T."/>
            <person name="Minton N.P."/>
        </authorList>
    </citation>
    <scope>NUCLEOTIDE SEQUENCE [LARGE SCALE GENOMIC DNA]</scope>
    <source>
        <strain evidence="2 3">DSM 15098</strain>
    </source>
</reference>
<feature type="domain" description="Thoeris protein ThsB TIR-like" evidence="1">
    <location>
        <begin position="9"/>
        <end position="113"/>
    </location>
</feature>
<evidence type="ECO:0000259" key="1">
    <source>
        <dbReference type="Pfam" id="PF08937"/>
    </source>
</evidence>
<dbReference type="EMBL" id="CP016786">
    <property type="protein sequence ID" value="ASW42850.1"/>
    <property type="molecule type" value="Genomic_DNA"/>
</dbReference>
<organism evidence="2 3">
    <name type="scientific">Clostridium isatidis</name>
    <dbReference type="NCBI Taxonomy" id="182773"/>
    <lineage>
        <taxon>Bacteria</taxon>
        <taxon>Bacillati</taxon>
        <taxon>Bacillota</taxon>
        <taxon>Clostridia</taxon>
        <taxon>Eubacteriales</taxon>
        <taxon>Clostridiaceae</taxon>
        <taxon>Clostridium</taxon>
    </lineage>
</organism>